<proteinExistence type="predicted"/>
<keyword evidence="2" id="KW-1185">Reference proteome</keyword>
<evidence type="ECO:0000313" key="1">
    <source>
        <dbReference type="EMBL" id="CAH9146719.1"/>
    </source>
</evidence>
<protein>
    <submittedName>
        <fullName evidence="1">Uncharacterized protein</fullName>
    </submittedName>
</protein>
<sequence length="141" mass="16375">MKGPTNCICLHHFFNLQSKRSRTAANEEKNAQLNRDDTICIKKPRRWQSHLMKIEVKANQKLFSASSIARYLMLSPFFFCYIKNHSRAPKTHQLGEKSPSSFFSFVHSSSNKIKVILSGTLSVKIQFVISIPEFQFYIFQQ</sequence>
<accession>A0AAV0GFV2</accession>
<reference evidence="1" key="1">
    <citation type="submission" date="2022-07" db="EMBL/GenBank/DDBJ databases">
        <authorList>
            <person name="Macas J."/>
            <person name="Novak P."/>
            <person name="Neumann P."/>
        </authorList>
    </citation>
    <scope>NUCLEOTIDE SEQUENCE</scope>
</reference>
<gene>
    <name evidence="1" type="ORF">CEPIT_LOCUS43200</name>
</gene>
<dbReference type="AlphaFoldDB" id="A0AAV0GFV2"/>
<evidence type="ECO:0000313" key="2">
    <source>
        <dbReference type="Proteomes" id="UP001152523"/>
    </source>
</evidence>
<dbReference type="EMBL" id="CAMAPF010001111">
    <property type="protein sequence ID" value="CAH9146719.1"/>
    <property type="molecule type" value="Genomic_DNA"/>
</dbReference>
<organism evidence="1 2">
    <name type="scientific">Cuscuta epithymum</name>
    <dbReference type="NCBI Taxonomy" id="186058"/>
    <lineage>
        <taxon>Eukaryota</taxon>
        <taxon>Viridiplantae</taxon>
        <taxon>Streptophyta</taxon>
        <taxon>Embryophyta</taxon>
        <taxon>Tracheophyta</taxon>
        <taxon>Spermatophyta</taxon>
        <taxon>Magnoliopsida</taxon>
        <taxon>eudicotyledons</taxon>
        <taxon>Gunneridae</taxon>
        <taxon>Pentapetalae</taxon>
        <taxon>asterids</taxon>
        <taxon>lamiids</taxon>
        <taxon>Solanales</taxon>
        <taxon>Convolvulaceae</taxon>
        <taxon>Cuscuteae</taxon>
        <taxon>Cuscuta</taxon>
        <taxon>Cuscuta subgen. Cuscuta</taxon>
    </lineage>
</organism>
<comment type="caution">
    <text evidence="1">The sequence shown here is derived from an EMBL/GenBank/DDBJ whole genome shotgun (WGS) entry which is preliminary data.</text>
</comment>
<name>A0AAV0GFV2_9ASTE</name>
<dbReference type="Proteomes" id="UP001152523">
    <property type="component" value="Unassembled WGS sequence"/>
</dbReference>